<dbReference type="Proteomes" id="UP000321820">
    <property type="component" value="Chromosome"/>
</dbReference>
<sequence length="123" mass="13698">MGMLGAIFSSWFPSQAEENAAFGRVVTDQMPYLFAGAGAKLLPLYGPNRRATGGVLVTAELDDLRFQFTSFRGELCCYVVVLAEPIELHRLIQGLHWSSWSELDEYLRYRLPDLRAAVAELGA</sequence>
<evidence type="ECO:0000313" key="1">
    <source>
        <dbReference type="EMBL" id="QEE27657.1"/>
    </source>
</evidence>
<evidence type="ECO:0000313" key="2">
    <source>
        <dbReference type="Proteomes" id="UP000321820"/>
    </source>
</evidence>
<gene>
    <name evidence="1" type="ORF">FTW19_06390</name>
</gene>
<dbReference type="KEGG" id="talb:FTW19_06390"/>
<protein>
    <submittedName>
        <fullName evidence="1">Uncharacterized protein</fullName>
    </submittedName>
</protein>
<dbReference type="EMBL" id="CP042806">
    <property type="protein sequence ID" value="QEE27657.1"/>
    <property type="molecule type" value="Genomic_DNA"/>
</dbReference>
<proteinExistence type="predicted"/>
<reference evidence="1 2" key="1">
    <citation type="submission" date="2019-08" db="EMBL/GenBank/DDBJ databases">
        <title>Complete genome sequence of Terriglobus albidus strain ORNL.</title>
        <authorList>
            <person name="Podar M."/>
        </authorList>
    </citation>
    <scope>NUCLEOTIDE SEQUENCE [LARGE SCALE GENOMIC DNA]</scope>
    <source>
        <strain evidence="1 2">ORNL</strain>
    </source>
</reference>
<dbReference type="AlphaFoldDB" id="A0A5B9EBK6"/>
<keyword evidence="2" id="KW-1185">Reference proteome</keyword>
<accession>A0A5B9EBK6</accession>
<name>A0A5B9EBK6_9BACT</name>
<organism evidence="1 2">
    <name type="scientific">Terriglobus albidus</name>
    <dbReference type="NCBI Taxonomy" id="1592106"/>
    <lineage>
        <taxon>Bacteria</taxon>
        <taxon>Pseudomonadati</taxon>
        <taxon>Acidobacteriota</taxon>
        <taxon>Terriglobia</taxon>
        <taxon>Terriglobales</taxon>
        <taxon>Acidobacteriaceae</taxon>
        <taxon>Terriglobus</taxon>
    </lineage>
</organism>
<dbReference type="RefSeq" id="WP_147646848.1">
    <property type="nucleotide sequence ID" value="NZ_CP042806.1"/>
</dbReference>